<dbReference type="Pfam" id="PF13360">
    <property type="entry name" value="PQQ_2"/>
    <property type="match status" value="1"/>
</dbReference>
<feature type="domain" description="Pyrrolo-quinoline quinone repeat" evidence="1">
    <location>
        <begin position="60"/>
        <end position="155"/>
    </location>
</feature>
<dbReference type="PATRIC" id="fig|92706.3.peg.853"/>
<dbReference type="SUPFAM" id="SSF50998">
    <property type="entry name" value="Quinoprotein alcohol dehydrogenase-like"/>
    <property type="match status" value="1"/>
</dbReference>
<evidence type="ECO:0000313" key="3">
    <source>
        <dbReference type="Proteomes" id="UP000034037"/>
    </source>
</evidence>
<proteinExistence type="predicted"/>
<accession>A0A0F6WQ36</accession>
<evidence type="ECO:0000259" key="1">
    <source>
        <dbReference type="Pfam" id="PF13360"/>
    </source>
</evidence>
<gene>
    <name evidence="2" type="ORF">YH66_04115</name>
</gene>
<name>A0A0F6WQ36_9CORY</name>
<dbReference type="RefSeq" id="WP_003863545.1">
    <property type="nucleotide sequence ID" value="NZ_CP011309.1"/>
</dbReference>
<dbReference type="InterPro" id="IPR002372">
    <property type="entry name" value="PQQ_rpt_dom"/>
</dbReference>
<dbReference type="AlphaFoldDB" id="A0A0F6WQ36"/>
<evidence type="ECO:0000313" key="2">
    <source>
        <dbReference type="EMBL" id="AKF26798.1"/>
    </source>
</evidence>
<dbReference type="Proteomes" id="UP000034037">
    <property type="component" value="Chromosome"/>
</dbReference>
<dbReference type="EMBL" id="CP011309">
    <property type="protein sequence ID" value="AKF26798.1"/>
    <property type="molecule type" value="Genomic_DNA"/>
</dbReference>
<dbReference type="HOGENOM" id="CLU_042525_0_0_11"/>
<dbReference type="InterPro" id="IPR011047">
    <property type="entry name" value="Quinoprotein_ADH-like_sf"/>
</dbReference>
<keyword evidence="3" id="KW-1185">Reference proteome</keyword>
<reference evidence="2 3" key="1">
    <citation type="submission" date="2015-04" db="EMBL/GenBank/DDBJ databases">
        <title>Complete Genome Sequence of Brevibacterium flavum ATCC 15168.</title>
        <authorList>
            <person name="Ahn J."/>
            <person name="Park G."/>
            <person name="Jeon W."/>
            <person name="Jang Y."/>
            <person name="Jang M."/>
            <person name="Lee H."/>
            <person name="Lee H."/>
        </authorList>
    </citation>
    <scope>NUCLEOTIDE SEQUENCE [LARGE SCALE GENOMIC DNA]</scope>
    <source>
        <strain evidence="2 3">ATCC 15168</strain>
    </source>
</reference>
<organism evidence="2 3">
    <name type="scientific">[Brevibacterium] flavum</name>
    <dbReference type="NCBI Taxonomy" id="92706"/>
    <lineage>
        <taxon>Bacteria</taxon>
        <taxon>Bacillati</taxon>
        <taxon>Actinomycetota</taxon>
        <taxon>Actinomycetes</taxon>
        <taxon>Mycobacteriales</taxon>
        <taxon>Corynebacteriaceae</taxon>
        <taxon>Corynebacterium</taxon>
    </lineage>
</organism>
<sequence length="400" mass="42667">MAAKLQPLKRTKKDLIATGVITALAVIGVGTVWATAPIRGSELTPADEPFIASTTLDAIPETLSEHWRATDTSTNHKPLITGGVISTADGNTIKTYTPDGALLWSYERDKELCSLSVGFDAAVATYKTGIGCGDVTAINANDGQYQATRSAISSDHVAPISSNDRIGVLGTERLELWRSDLVRTIEYGDVEAPQESGQQPHPECSITSAMTRKDLLAITEDCPDGSSYLRFMGTTPDDSRTPEITQDIEITDGRIVAIGQSAAAVYTNDPSPRIVSYNDDGELVGEQAVDEVEFPDPPFQSATADLPHHMSWFNGDSLVLFSPTQLNVRQSFNDALGTGIALNGSLLYPTAEGITVANWDTGEVQRTIPVDRAGYDGEVALGVVGQVIVEKRGSELVALG</sequence>
<protein>
    <recommendedName>
        <fullName evidence="1">Pyrrolo-quinoline quinone repeat domain-containing protein</fullName>
    </recommendedName>
</protein>